<dbReference type="Proteomes" id="UP000253831">
    <property type="component" value="Unassembled WGS sequence"/>
</dbReference>
<evidence type="ECO:0000259" key="2">
    <source>
        <dbReference type="PROSITE" id="PS50104"/>
    </source>
</evidence>
<dbReference type="PROSITE" id="PS50104">
    <property type="entry name" value="TIR"/>
    <property type="match status" value="1"/>
</dbReference>
<dbReference type="SMART" id="SM00255">
    <property type="entry name" value="TIR"/>
    <property type="match status" value="1"/>
</dbReference>
<dbReference type="Gene3D" id="3.40.50.10140">
    <property type="entry name" value="Toll/interleukin-1 receptor homology (TIR) domain"/>
    <property type="match status" value="1"/>
</dbReference>
<proteinExistence type="predicted"/>
<name>A0A369XSQ5_9PROT</name>
<dbReference type="Pfam" id="PF13676">
    <property type="entry name" value="TIR_2"/>
    <property type="match status" value="1"/>
</dbReference>
<dbReference type="InterPro" id="IPR000157">
    <property type="entry name" value="TIR_dom"/>
</dbReference>
<comment type="caution">
    <text evidence="3">The sequence shown here is derived from an EMBL/GenBank/DDBJ whole genome shotgun (WGS) entry which is preliminary data.</text>
</comment>
<evidence type="ECO:0000256" key="1">
    <source>
        <dbReference type="SAM" id="MobiDB-lite"/>
    </source>
</evidence>
<accession>A0A369XSQ5</accession>
<dbReference type="EMBL" id="QPGA01000004">
    <property type="protein sequence ID" value="RDE51856.1"/>
    <property type="molecule type" value="Genomic_DNA"/>
</dbReference>
<sequence>MPKAYRCRLIAKHDEIVAALHFRFLLGAAAFDQQGRGADEEKIPADDATDNAAGQGQGNRLATPVGRRRVDGGKAIRLAKRKDTPFAETLYRSLQDAGVRVFRDRFEVLPGESLRDQVIEAIHQHDRLIVVLSDNGMASDWARQEIELAWYHKRDSLVPIRLCEIDRVQGWTEKYETLPDLAVLFPVLDFSAWREEGDYARTVSLLLRSLAGGLSSPHKDGICFETCSGQPCSVLRPRLPLPARSGLRRGTCWRTMRVSITLRDEAIAAAYASGATRLGT</sequence>
<reference evidence="3 4" key="1">
    <citation type="submission" date="2018-05" db="EMBL/GenBank/DDBJ databases">
        <title>Integrated omic analyses show evidence that a Ca. Accumulibacter phosphatis strain performs denitrification under micro-aerobic conditions.</title>
        <authorList>
            <person name="Camejo P.Y."/>
            <person name="Katherine M.D."/>
            <person name="Daniel N.R."/>
        </authorList>
    </citation>
    <scope>NUCLEOTIDE SEQUENCE [LARGE SCALE GENOMIC DNA]</scope>
    <source>
        <strain evidence="3">UW-LDO-IC</strain>
    </source>
</reference>
<dbReference type="GO" id="GO:0007165">
    <property type="term" value="P:signal transduction"/>
    <property type="evidence" value="ECO:0007669"/>
    <property type="project" value="InterPro"/>
</dbReference>
<dbReference type="InterPro" id="IPR035897">
    <property type="entry name" value="Toll_tir_struct_dom_sf"/>
</dbReference>
<dbReference type="AlphaFoldDB" id="A0A369XSQ5"/>
<feature type="domain" description="TIR" evidence="2">
    <location>
        <begin position="71"/>
        <end position="206"/>
    </location>
</feature>
<evidence type="ECO:0000313" key="3">
    <source>
        <dbReference type="EMBL" id="RDE51856.1"/>
    </source>
</evidence>
<organism evidence="3 4">
    <name type="scientific">Candidatus Accumulibacter meliphilus</name>
    <dbReference type="NCBI Taxonomy" id="2211374"/>
    <lineage>
        <taxon>Bacteria</taxon>
        <taxon>Pseudomonadati</taxon>
        <taxon>Pseudomonadota</taxon>
        <taxon>Betaproteobacteria</taxon>
        <taxon>Candidatus Accumulibacter</taxon>
    </lineage>
</organism>
<feature type="region of interest" description="Disordered" evidence="1">
    <location>
        <begin position="37"/>
        <end position="65"/>
    </location>
</feature>
<evidence type="ECO:0000313" key="4">
    <source>
        <dbReference type="Proteomes" id="UP000253831"/>
    </source>
</evidence>
<dbReference type="SUPFAM" id="SSF52200">
    <property type="entry name" value="Toll/Interleukin receptor TIR domain"/>
    <property type="match status" value="1"/>
</dbReference>
<keyword evidence="3" id="KW-0675">Receptor</keyword>
<gene>
    <name evidence="3" type="ORF">DVS81_04340</name>
</gene>
<protein>
    <submittedName>
        <fullName evidence="3">Toll/interleukin-1 receptor domain-containing protein</fullName>
    </submittedName>
</protein>